<keyword evidence="3" id="KW-1185">Reference proteome</keyword>
<dbReference type="Pfam" id="PF00078">
    <property type="entry name" value="RVT_1"/>
    <property type="match status" value="1"/>
</dbReference>
<accession>A0A397JV27</accession>
<evidence type="ECO:0000259" key="1">
    <source>
        <dbReference type="PROSITE" id="PS50878"/>
    </source>
</evidence>
<gene>
    <name evidence="2" type="ORF">Glove_24g3</name>
</gene>
<proteinExistence type="predicted"/>
<dbReference type="Proteomes" id="UP000266861">
    <property type="component" value="Unassembled WGS sequence"/>
</dbReference>
<dbReference type="InterPro" id="IPR000477">
    <property type="entry name" value="RT_dom"/>
</dbReference>
<feature type="domain" description="Reverse transcriptase" evidence="1">
    <location>
        <begin position="1"/>
        <end position="87"/>
    </location>
</feature>
<name>A0A397JV27_9GLOM</name>
<reference evidence="2 3" key="1">
    <citation type="submission" date="2018-08" db="EMBL/GenBank/DDBJ databases">
        <title>Genome and evolution of the arbuscular mycorrhizal fungus Diversispora epigaea (formerly Glomus versiforme) and its bacterial endosymbionts.</title>
        <authorList>
            <person name="Sun X."/>
            <person name="Fei Z."/>
            <person name="Harrison M."/>
        </authorList>
    </citation>
    <scope>NUCLEOTIDE SEQUENCE [LARGE SCALE GENOMIC DNA]</scope>
    <source>
        <strain evidence="2 3">IT104</strain>
    </source>
</reference>
<sequence length="571" mass="67390">MEETKYGDMRTWDETRLRHKINSFAYMDDTTYISQNKKQMEKILKTVEEFSQITGTQINAEKSHLICINNTSKNKEERTIRFMGEEINAKDKGEHVRILGIWMSADGKKQYQKKLIEEKVKNICRILTWKRATDKEVRYIINHVLCPTIEYLLNDIIISENTCNRLNAMCLKVIKHKAGFARTAINSIFFLNEGYKLFNIYDRQVQMHGKNINDRLNRTDTLGITTKIRLQQFQNFLWTDKSFLEMEYIKIKNGYNLTASIINLCKKNSNIKWQKTSGGEHSFQIPFGGKILMETILKSNGYKYERKSLREKKILYLEQVLDLELKNILEWTHLQANYINRKGRIPYWYKIIKDNEKRIMESCFEKIKQTYDHYLNPFFQLHNNYSLSKQKWIAKKETNASQVIIGRLKKGKINGKDNGEGKLMKHFDILTRNMEPTSMLVPCEGCEENIGNKIDDCVVRLENKNETEIEIPVAYSKVSTSKTSIGKYKHRIRMPIKNIKKALEIIESSQQESVNNQDAHINMNNTKINQNTIKKWIITENSVYKKLETIRYKLKNRTEVERNSHLQQEQN</sequence>
<organism evidence="2 3">
    <name type="scientific">Diversispora epigaea</name>
    <dbReference type="NCBI Taxonomy" id="1348612"/>
    <lineage>
        <taxon>Eukaryota</taxon>
        <taxon>Fungi</taxon>
        <taxon>Fungi incertae sedis</taxon>
        <taxon>Mucoromycota</taxon>
        <taxon>Glomeromycotina</taxon>
        <taxon>Glomeromycetes</taxon>
        <taxon>Diversisporales</taxon>
        <taxon>Diversisporaceae</taxon>
        <taxon>Diversispora</taxon>
    </lineage>
</organism>
<dbReference type="PROSITE" id="PS50878">
    <property type="entry name" value="RT_POL"/>
    <property type="match status" value="1"/>
</dbReference>
<dbReference type="OrthoDB" id="2435398at2759"/>
<protein>
    <recommendedName>
        <fullName evidence="1">Reverse transcriptase domain-containing protein</fullName>
    </recommendedName>
</protein>
<evidence type="ECO:0000313" key="3">
    <source>
        <dbReference type="Proteomes" id="UP000266861"/>
    </source>
</evidence>
<evidence type="ECO:0000313" key="2">
    <source>
        <dbReference type="EMBL" id="RHZ88270.1"/>
    </source>
</evidence>
<dbReference type="AlphaFoldDB" id="A0A397JV27"/>
<dbReference type="EMBL" id="PQFF01000022">
    <property type="protein sequence ID" value="RHZ88270.1"/>
    <property type="molecule type" value="Genomic_DNA"/>
</dbReference>
<comment type="caution">
    <text evidence="2">The sequence shown here is derived from an EMBL/GenBank/DDBJ whole genome shotgun (WGS) entry which is preliminary data.</text>
</comment>